<keyword evidence="2 3" id="KW-0067">ATP-binding</keyword>
<evidence type="ECO:0000256" key="4">
    <source>
        <dbReference type="SAM" id="MobiDB-lite"/>
    </source>
</evidence>
<feature type="binding site" evidence="3">
    <location>
        <begin position="589"/>
        <end position="596"/>
    </location>
    <ligand>
        <name>ATP</name>
        <dbReference type="ChEBI" id="CHEBI:30616"/>
    </ligand>
</feature>
<name>A0A1H1VG47_9CELL</name>
<protein>
    <submittedName>
        <fullName evidence="6">DNA segregation ATPase FtsK/SpoIIIE, S-DNA-T family</fullName>
    </submittedName>
</protein>
<dbReference type="PANTHER" id="PTHR22683">
    <property type="entry name" value="SPORULATION PROTEIN RELATED"/>
    <property type="match status" value="1"/>
</dbReference>
<gene>
    <name evidence="6" type="ORF">SAMN04489860_2498</name>
</gene>
<feature type="domain" description="FtsK" evidence="5">
    <location>
        <begin position="571"/>
        <end position="759"/>
    </location>
</feature>
<keyword evidence="7" id="KW-1185">Reference proteome</keyword>
<dbReference type="eggNOG" id="COG1674">
    <property type="taxonomic scope" value="Bacteria"/>
</dbReference>
<keyword evidence="1 3" id="KW-0547">Nucleotide-binding</keyword>
<feature type="binding site" evidence="3">
    <location>
        <begin position="912"/>
        <end position="919"/>
    </location>
    <ligand>
        <name>ATP</name>
        <dbReference type="ChEBI" id="CHEBI:30616"/>
    </ligand>
</feature>
<dbReference type="GO" id="GO:0003677">
    <property type="term" value="F:DNA binding"/>
    <property type="evidence" value="ECO:0007669"/>
    <property type="project" value="InterPro"/>
</dbReference>
<reference evidence="6 7" key="1">
    <citation type="submission" date="2016-10" db="EMBL/GenBank/DDBJ databases">
        <authorList>
            <person name="de Groot N.N."/>
        </authorList>
    </citation>
    <scope>NUCLEOTIDE SEQUENCE [LARGE SCALE GENOMIC DNA]</scope>
    <source>
        <strain evidence="6 7">DSM 22126</strain>
    </source>
</reference>
<dbReference type="Pfam" id="PF01580">
    <property type="entry name" value="FtsK_SpoIIIE"/>
    <property type="match status" value="2"/>
</dbReference>
<dbReference type="InterPro" id="IPR002543">
    <property type="entry name" value="FtsK_dom"/>
</dbReference>
<dbReference type="PANTHER" id="PTHR22683:SF1">
    <property type="entry name" value="TYPE VII SECRETION SYSTEM PROTEIN ESSC"/>
    <property type="match status" value="1"/>
</dbReference>
<dbReference type="GO" id="GO:0005524">
    <property type="term" value="F:ATP binding"/>
    <property type="evidence" value="ECO:0007669"/>
    <property type="project" value="UniProtKB-UniRule"/>
</dbReference>
<evidence type="ECO:0000256" key="1">
    <source>
        <dbReference type="ARBA" id="ARBA00022741"/>
    </source>
</evidence>
<organism evidence="6 7">
    <name type="scientific">Paraoerskovia marina</name>
    <dbReference type="NCBI Taxonomy" id="545619"/>
    <lineage>
        <taxon>Bacteria</taxon>
        <taxon>Bacillati</taxon>
        <taxon>Actinomycetota</taxon>
        <taxon>Actinomycetes</taxon>
        <taxon>Micrococcales</taxon>
        <taxon>Cellulomonadaceae</taxon>
        <taxon>Paraoerskovia</taxon>
    </lineage>
</organism>
<dbReference type="CDD" id="cd01127">
    <property type="entry name" value="TrwB_TraG_TraD_VirD4"/>
    <property type="match status" value="1"/>
</dbReference>
<dbReference type="Proteomes" id="UP000185663">
    <property type="component" value="Chromosome I"/>
</dbReference>
<evidence type="ECO:0000313" key="7">
    <source>
        <dbReference type="Proteomes" id="UP000185663"/>
    </source>
</evidence>
<evidence type="ECO:0000256" key="2">
    <source>
        <dbReference type="ARBA" id="ARBA00022840"/>
    </source>
</evidence>
<dbReference type="RefSeq" id="WP_083372689.1">
    <property type="nucleotide sequence ID" value="NZ_LT629776.1"/>
</dbReference>
<proteinExistence type="predicted"/>
<dbReference type="eggNOG" id="COG1716">
    <property type="taxonomic scope" value="Bacteria"/>
</dbReference>
<sequence>MRIKLTLVRPDTTREDVTVTADAATSVGELAEALAGVDMLPPRSRWTVKVDRPGVPDPAVLDPQAVLGDGWIGSGAVVAPTPVPTDGTTYPEHGAGRFGPVPFNRSPRVQDRYAGITLDVPTVPVEQDPPDFPVIALIAPILMGSAMYSITGSPLSLVIVLLTPVMIVGNYVTQRRRRRRRRARDVARFTERLDGLAERLVEEQQDERRVRELEAPPTDQVRGQALERGPGLWSRRPEHWNFLLVRLGTGTMPSRCTVDEPSTIDEKVFADAVAEVLEPHRTLTAVPVVESLPDAGAIGVAGDDRAVGPTLDALVVQLTALHSPAEVAVAALVAPERAADLQWLTWLPHTGGPHGPLTVPQLADERRSADALVEDLERLIAQRMPSGGPRRRGELGVDDAALDRGGDVGTSSGSRRDQVCLPAVVLVVTEGAPTDRARLVQIAERGPDAGVFVLWVAPTVEVLPAACRTYVECGDRPRAGLVRSGVRVDDLVPERTGPAEAVEYARRMAPVEDAGCVVEDATDLPRSVSLLDLLGPETAEDPSVISGRWDENRPGLGRARRLTAVVGSAGRDPAVLDLRVDGPHALVGGTSGAGKSEFLQAWVLGLATAVGPDDVTFLFVDYKGGSAFAECTRLPHCVGIVTDLTPRLVQRALTSLRAEIVHREQFLHRAGAKDLVELERRGDGTAPPALVIVVDEFAALVGDVPEFVDGMVDIAQRGRSLGIHLILATQRPAGVVRDNLRANTALRVALRMADPADSTDVVGVPDAAHLDPATPGRAVLSTGPGRTRGFQAAYAGGWTRRTPERDGVEVATRRLGTPVPWERPHVAIPDADPGDTDLQRLVAVARTAFDRTGRAVPRRPWVAELPDVVALADLGPASRDALVVGLADHPDRQVQEPALFLPAVDGHLVVLGTGGSGRSTVLRTLAASAASGPETHVYALDAAAGDLRPLERLDHVAAVVPDDDVDRVEALWRTLSRDLAVRSEARAEGRPVPGPRVLVLVDGFGTFREEAEASGRSRWLDVLRDLLAEGRAVGLHVVLSADRLAAIPTWARSLVPRVLRLRSAEEGLLASADVPEAGAPAGRGVLDGVTLQVAVAGGVPGAAAEVANVAAAGSSTTAPALRVLPAVVEPSTLPPASGTSGWWGLGVDLEPVPVELVGTMVVAGPPGGGRSNAVGWIAGQIGADVHTVRVGPTGSVVAGAARWDIEVADPSDVLPAVQDLVARASEGPVALVVEGLDEYLQTPADAALVQAVAALRRGRHLVVAEADTSAWAASWPLIAQVRRARRGLLLQPDPADGDTILRTSLPRGPRTPLPPGRGTWVERRRVTTVQVPLLSPPSEHSVVRENAVTAGIMEG</sequence>
<dbReference type="SMART" id="SM00382">
    <property type="entry name" value="AAA"/>
    <property type="match status" value="2"/>
</dbReference>
<feature type="region of interest" description="Disordered" evidence="4">
    <location>
        <begin position="384"/>
        <end position="415"/>
    </location>
</feature>
<dbReference type="InterPro" id="IPR027417">
    <property type="entry name" value="P-loop_NTPase"/>
</dbReference>
<feature type="compositionally biased region" description="Basic and acidic residues" evidence="4">
    <location>
        <begin position="391"/>
        <end position="406"/>
    </location>
</feature>
<dbReference type="PROSITE" id="PS50901">
    <property type="entry name" value="FTSK"/>
    <property type="match status" value="2"/>
</dbReference>
<feature type="domain" description="FtsK" evidence="5">
    <location>
        <begin position="895"/>
        <end position="1070"/>
    </location>
</feature>
<dbReference type="SUPFAM" id="SSF52540">
    <property type="entry name" value="P-loop containing nucleoside triphosphate hydrolases"/>
    <property type="match status" value="2"/>
</dbReference>
<dbReference type="Gene3D" id="3.40.50.300">
    <property type="entry name" value="P-loop containing nucleotide triphosphate hydrolases"/>
    <property type="match status" value="4"/>
</dbReference>
<dbReference type="OrthoDB" id="9807790at2"/>
<evidence type="ECO:0000313" key="6">
    <source>
        <dbReference type="EMBL" id="SDS83784.1"/>
    </source>
</evidence>
<evidence type="ECO:0000256" key="3">
    <source>
        <dbReference type="PROSITE-ProRule" id="PRU00289"/>
    </source>
</evidence>
<dbReference type="InterPro" id="IPR003593">
    <property type="entry name" value="AAA+_ATPase"/>
</dbReference>
<evidence type="ECO:0000259" key="5">
    <source>
        <dbReference type="PROSITE" id="PS50901"/>
    </source>
</evidence>
<dbReference type="InterPro" id="IPR050206">
    <property type="entry name" value="FtsK/SpoIIIE/SftA"/>
</dbReference>
<dbReference type="STRING" id="545619.SAMN04489860_2498"/>
<accession>A0A1H1VG47</accession>
<dbReference type="EMBL" id="LT629776">
    <property type="protein sequence ID" value="SDS83784.1"/>
    <property type="molecule type" value="Genomic_DNA"/>
</dbReference>